<keyword evidence="2" id="KW-1185">Reference proteome</keyword>
<keyword evidence="1" id="KW-0489">Methyltransferase</keyword>
<comment type="caution">
    <text evidence="1">The sequence shown here is derived from an EMBL/GenBank/DDBJ whole genome shotgun (WGS) entry which is preliminary data.</text>
</comment>
<protein>
    <submittedName>
        <fullName evidence="1">O-methyltransferase</fullName>
        <ecNumber evidence="1">2.1.1.-</ecNumber>
    </submittedName>
</protein>
<dbReference type="Proteomes" id="UP001597241">
    <property type="component" value="Unassembled WGS sequence"/>
</dbReference>
<dbReference type="EMBL" id="JBHTMV010000002">
    <property type="protein sequence ID" value="MFD1292456.1"/>
    <property type="molecule type" value="Genomic_DNA"/>
</dbReference>
<dbReference type="RefSeq" id="WP_386807072.1">
    <property type="nucleotide sequence ID" value="NZ_JBHTMV010000002.1"/>
</dbReference>
<keyword evidence="1" id="KW-0808">Transferase</keyword>
<dbReference type="SUPFAM" id="SSF53335">
    <property type="entry name" value="S-adenosyl-L-methionine-dependent methyltransferases"/>
    <property type="match status" value="1"/>
</dbReference>
<name>A0ABW3WLE2_9FLAO</name>
<proteinExistence type="predicted"/>
<dbReference type="EC" id="2.1.1.-" evidence="1"/>
<dbReference type="Gene3D" id="3.40.50.150">
    <property type="entry name" value="Vaccinia Virus protein VP39"/>
    <property type="match status" value="1"/>
</dbReference>
<dbReference type="Pfam" id="PF13578">
    <property type="entry name" value="Methyltransf_24"/>
    <property type="match status" value="1"/>
</dbReference>
<evidence type="ECO:0000313" key="2">
    <source>
        <dbReference type="Proteomes" id="UP001597241"/>
    </source>
</evidence>
<sequence length="258" mass="29934">MWFKIKSYLTFLIKSTNQHGVHSPFVFNLVTKCFYKKTNPSKITSFKKIRSTLYKNNKVITVTDFGKGSKVFKNNKRKVTDIAKIAGINQKKGLLLIRFVSYFNFSNMLEIGTSVGLGTSTLSIANPSSKITSLEGCPNTAKIAQDLFHKYQLQNIQLVTGNFKDTLSSCIKNKQFDFIYFDGNHQKEPTLNYFEECLQAIHNDSVFIFDDINWSKEMNEAWCEIKKHPKVTVTIDTFFWGFVFFRKELKKQDFRIRC</sequence>
<reference evidence="2" key="1">
    <citation type="journal article" date="2019" name="Int. J. Syst. Evol. Microbiol.">
        <title>The Global Catalogue of Microorganisms (GCM) 10K type strain sequencing project: providing services to taxonomists for standard genome sequencing and annotation.</title>
        <authorList>
            <consortium name="The Broad Institute Genomics Platform"/>
            <consortium name="The Broad Institute Genome Sequencing Center for Infectious Disease"/>
            <person name="Wu L."/>
            <person name="Ma J."/>
        </authorList>
    </citation>
    <scope>NUCLEOTIDE SEQUENCE [LARGE SCALE GENOMIC DNA]</scope>
    <source>
        <strain evidence="2">CCUG 62221</strain>
    </source>
</reference>
<evidence type="ECO:0000313" key="1">
    <source>
        <dbReference type="EMBL" id="MFD1292456.1"/>
    </source>
</evidence>
<gene>
    <name evidence="1" type="ORF">ACFQ5N_01300</name>
</gene>
<organism evidence="1 2">
    <name type="scientific">Lutibacter holmesii</name>
    <dbReference type="NCBI Taxonomy" id="1137985"/>
    <lineage>
        <taxon>Bacteria</taxon>
        <taxon>Pseudomonadati</taxon>
        <taxon>Bacteroidota</taxon>
        <taxon>Flavobacteriia</taxon>
        <taxon>Flavobacteriales</taxon>
        <taxon>Flavobacteriaceae</taxon>
        <taxon>Lutibacter</taxon>
    </lineage>
</organism>
<accession>A0ABW3WLE2</accession>
<dbReference type="GO" id="GO:0032259">
    <property type="term" value="P:methylation"/>
    <property type="evidence" value="ECO:0007669"/>
    <property type="project" value="UniProtKB-KW"/>
</dbReference>
<dbReference type="InterPro" id="IPR029063">
    <property type="entry name" value="SAM-dependent_MTases_sf"/>
</dbReference>
<dbReference type="GO" id="GO:0008168">
    <property type="term" value="F:methyltransferase activity"/>
    <property type="evidence" value="ECO:0007669"/>
    <property type="project" value="UniProtKB-KW"/>
</dbReference>